<dbReference type="PANTHER" id="PTHR37487">
    <property type="entry name" value="CHROMOSOME 1, WHOLE GENOME SHOTGUN SEQUENCE"/>
    <property type="match status" value="1"/>
</dbReference>
<protein>
    <recommendedName>
        <fullName evidence="4">Ser-Thr-rich glycosyl-phosphatidyl-inositol-anchored membrane family-domain-containing protein</fullName>
    </recommendedName>
</protein>
<organism evidence="2 3">
    <name type="scientific">Dendrothele bispora (strain CBS 962.96)</name>
    <dbReference type="NCBI Taxonomy" id="1314807"/>
    <lineage>
        <taxon>Eukaryota</taxon>
        <taxon>Fungi</taxon>
        <taxon>Dikarya</taxon>
        <taxon>Basidiomycota</taxon>
        <taxon>Agaricomycotina</taxon>
        <taxon>Agaricomycetes</taxon>
        <taxon>Agaricomycetidae</taxon>
        <taxon>Agaricales</taxon>
        <taxon>Agaricales incertae sedis</taxon>
        <taxon>Dendrothele</taxon>
    </lineage>
</organism>
<evidence type="ECO:0000313" key="3">
    <source>
        <dbReference type="Proteomes" id="UP000297245"/>
    </source>
</evidence>
<keyword evidence="3" id="KW-1185">Reference proteome</keyword>
<gene>
    <name evidence="2" type="ORF">K435DRAFT_965508</name>
</gene>
<accession>A0A4S8M5C0</accession>
<evidence type="ECO:0008006" key="4">
    <source>
        <dbReference type="Google" id="ProtNLM"/>
    </source>
</evidence>
<keyword evidence="1" id="KW-0732">Signal</keyword>
<sequence>MKFFATLLASSFTVATVAAQFGSALVINTPARLVEGQSALLTWSGGVAPYELSVQAGNAPGKTLEDLGKQDGTSFTWQVDIAAGTSVEFEVVDSAGSVAQSAAVTIQ</sequence>
<dbReference type="AlphaFoldDB" id="A0A4S8M5C0"/>
<name>A0A4S8M5C0_DENBC</name>
<feature type="chain" id="PRO_5020827081" description="Ser-Thr-rich glycosyl-phosphatidyl-inositol-anchored membrane family-domain-containing protein" evidence="1">
    <location>
        <begin position="20"/>
        <end position="107"/>
    </location>
</feature>
<dbReference type="Proteomes" id="UP000297245">
    <property type="component" value="Unassembled WGS sequence"/>
</dbReference>
<dbReference type="PANTHER" id="PTHR37487:SF2">
    <property type="entry name" value="EXPRESSED PROTEIN"/>
    <property type="match status" value="1"/>
</dbReference>
<evidence type="ECO:0000313" key="2">
    <source>
        <dbReference type="EMBL" id="THU97422.1"/>
    </source>
</evidence>
<proteinExistence type="predicted"/>
<evidence type="ECO:0000256" key="1">
    <source>
        <dbReference type="SAM" id="SignalP"/>
    </source>
</evidence>
<dbReference type="EMBL" id="ML179156">
    <property type="protein sequence ID" value="THU97422.1"/>
    <property type="molecule type" value="Genomic_DNA"/>
</dbReference>
<dbReference type="OrthoDB" id="3362246at2759"/>
<reference evidence="2 3" key="1">
    <citation type="journal article" date="2019" name="Nat. Ecol. Evol.">
        <title>Megaphylogeny resolves global patterns of mushroom evolution.</title>
        <authorList>
            <person name="Varga T."/>
            <person name="Krizsan K."/>
            <person name="Foldi C."/>
            <person name="Dima B."/>
            <person name="Sanchez-Garcia M."/>
            <person name="Sanchez-Ramirez S."/>
            <person name="Szollosi G.J."/>
            <person name="Szarkandi J.G."/>
            <person name="Papp V."/>
            <person name="Albert L."/>
            <person name="Andreopoulos W."/>
            <person name="Angelini C."/>
            <person name="Antonin V."/>
            <person name="Barry K.W."/>
            <person name="Bougher N.L."/>
            <person name="Buchanan P."/>
            <person name="Buyck B."/>
            <person name="Bense V."/>
            <person name="Catcheside P."/>
            <person name="Chovatia M."/>
            <person name="Cooper J."/>
            <person name="Damon W."/>
            <person name="Desjardin D."/>
            <person name="Finy P."/>
            <person name="Geml J."/>
            <person name="Haridas S."/>
            <person name="Hughes K."/>
            <person name="Justo A."/>
            <person name="Karasinski D."/>
            <person name="Kautmanova I."/>
            <person name="Kiss B."/>
            <person name="Kocsube S."/>
            <person name="Kotiranta H."/>
            <person name="LaButti K.M."/>
            <person name="Lechner B.E."/>
            <person name="Liimatainen K."/>
            <person name="Lipzen A."/>
            <person name="Lukacs Z."/>
            <person name="Mihaltcheva S."/>
            <person name="Morgado L.N."/>
            <person name="Niskanen T."/>
            <person name="Noordeloos M.E."/>
            <person name="Ohm R.A."/>
            <person name="Ortiz-Santana B."/>
            <person name="Ovrebo C."/>
            <person name="Racz N."/>
            <person name="Riley R."/>
            <person name="Savchenko A."/>
            <person name="Shiryaev A."/>
            <person name="Soop K."/>
            <person name="Spirin V."/>
            <person name="Szebenyi C."/>
            <person name="Tomsovsky M."/>
            <person name="Tulloss R.E."/>
            <person name="Uehling J."/>
            <person name="Grigoriev I.V."/>
            <person name="Vagvolgyi C."/>
            <person name="Papp T."/>
            <person name="Martin F.M."/>
            <person name="Miettinen O."/>
            <person name="Hibbett D.S."/>
            <person name="Nagy L.G."/>
        </authorList>
    </citation>
    <scope>NUCLEOTIDE SEQUENCE [LARGE SCALE GENOMIC DNA]</scope>
    <source>
        <strain evidence="2 3">CBS 962.96</strain>
    </source>
</reference>
<feature type="signal peptide" evidence="1">
    <location>
        <begin position="1"/>
        <end position="19"/>
    </location>
</feature>